<comment type="caution">
    <text evidence="1">The sequence shown here is derived from an EMBL/GenBank/DDBJ whole genome shotgun (WGS) entry which is preliminary data.</text>
</comment>
<accession>A0A147DT00</accession>
<dbReference type="PATRIC" id="fig|465820.4.peg.800"/>
<evidence type="ECO:0000313" key="1">
    <source>
        <dbReference type="EMBL" id="KTR53235.1"/>
    </source>
</evidence>
<dbReference type="OrthoDB" id="3689497at2"/>
<gene>
    <name evidence="1" type="ORF">NS359_04060</name>
</gene>
<dbReference type="EMBL" id="LDRC01000017">
    <property type="protein sequence ID" value="KTR53235.1"/>
    <property type="molecule type" value="Genomic_DNA"/>
</dbReference>
<dbReference type="Proteomes" id="UP000072763">
    <property type="component" value="Unassembled WGS sequence"/>
</dbReference>
<protein>
    <submittedName>
        <fullName evidence="1">Uncharacterized protein</fullName>
    </submittedName>
</protein>
<organism evidence="1 2">
    <name type="scientific">Curtobacterium oceanosedimentum</name>
    <dbReference type="NCBI Taxonomy" id="465820"/>
    <lineage>
        <taxon>Bacteria</taxon>
        <taxon>Bacillati</taxon>
        <taxon>Actinomycetota</taxon>
        <taxon>Actinomycetes</taxon>
        <taxon>Micrococcales</taxon>
        <taxon>Microbacteriaceae</taxon>
        <taxon>Curtobacterium</taxon>
    </lineage>
</organism>
<reference evidence="1 2" key="1">
    <citation type="journal article" date="2016" name="Front. Microbiol.">
        <title>Genomic Resource of Rice Seed Associated Bacteria.</title>
        <authorList>
            <person name="Midha S."/>
            <person name="Bansal K."/>
            <person name="Sharma S."/>
            <person name="Kumar N."/>
            <person name="Patil P.P."/>
            <person name="Chaudhry V."/>
            <person name="Patil P.B."/>
        </authorList>
    </citation>
    <scope>NUCLEOTIDE SEQUENCE [LARGE SCALE GENOMIC DNA]</scope>
    <source>
        <strain evidence="1 2">NS359</strain>
    </source>
</reference>
<dbReference type="AlphaFoldDB" id="A0A147DT00"/>
<name>A0A147DT00_9MICO</name>
<sequence>MSTKLRTSALKRIRFAPVALLAGIFAAVLLSLSLTGTLSGFAASITNSSNTAATGTLVMQEQNAGATVTCLSTDGGSVSTNSATCSTINKFGGSTTMTPGNTVNTAISIKNTGTANAATFTLTPGATCTQSANGAQNGTATDLCAKMNLVITSGSTTVFSGTLASFKGAPASSFTMPQAPAAGATVPFNFAVTLDPSAGNTYQGLAASVPMTWTFTA</sequence>
<proteinExistence type="predicted"/>
<dbReference type="RefSeq" id="WP_058749080.1">
    <property type="nucleotide sequence ID" value="NZ_LDRC01000017.1"/>
</dbReference>
<evidence type="ECO:0000313" key="2">
    <source>
        <dbReference type="Proteomes" id="UP000072763"/>
    </source>
</evidence>